<evidence type="ECO:0000313" key="3">
    <source>
        <dbReference type="Proteomes" id="UP000800092"/>
    </source>
</evidence>
<feature type="compositionally biased region" description="Polar residues" evidence="1">
    <location>
        <begin position="1"/>
        <end position="18"/>
    </location>
</feature>
<sequence length="218" mass="24461">MMPGNRNKSVGCTKSAGGNKSAESEELVATGSLPNIRENFPEIKFRDVPKEKKDREKAHRKLLRTLTSDLEVRLREHGDLVGGQSQTRNNRINSHLENVKVDILRESGRVIDQYYWVRDYVRGEIEPLAASMATEFAGTKDPKIGAKLSQLQEDLDELEDIFQGPDPSSGCQTGRSKIEDNCFQTEDDSMEDDSVKMEHDSEEPEWVLAEAPCPGDLP</sequence>
<dbReference type="Proteomes" id="UP000800092">
    <property type="component" value="Unassembled WGS sequence"/>
</dbReference>
<organism evidence="2 3">
    <name type="scientific">Viridothelium virens</name>
    <name type="common">Speckled blister lichen</name>
    <name type="synonym">Trypethelium virens</name>
    <dbReference type="NCBI Taxonomy" id="1048519"/>
    <lineage>
        <taxon>Eukaryota</taxon>
        <taxon>Fungi</taxon>
        <taxon>Dikarya</taxon>
        <taxon>Ascomycota</taxon>
        <taxon>Pezizomycotina</taxon>
        <taxon>Dothideomycetes</taxon>
        <taxon>Dothideomycetes incertae sedis</taxon>
        <taxon>Trypetheliales</taxon>
        <taxon>Trypetheliaceae</taxon>
        <taxon>Viridothelium</taxon>
    </lineage>
</organism>
<protein>
    <submittedName>
        <fullName evidence="2">Uncharacterized protein</fullName>
    </submittedName>
</protein>
<dbReference type="EMBL" id="ML991793">
    <property type="protein sequence ID" value="KAF2235159.1"/>
    <property type="molecule type" value="Genomic_DNA"/>
</dbReference>
<reference evidence="2" key="1">
    <citation type="journal article" date="2020" name="Stud. Mycol.">
        <title>101 Dothideomycetes genomes: a test case for predicting lifestyles and emergence of pathogens.</title>
        <authorList>
            <person name="Haridas S."/>
            <person name="Albert R."/>
            <person name="Binder M."/>
            <person name="Bloem J."/>
            <person name="Labutti K."/>
            <person name="Salamov A."/>
            <person name="Andreopoulos B."/>
            <person name="Baker S."/>
            <person name="Barry K."/>
            <person name="Bills G."/>
            <person name="Bluhm B."/>
            <person name="Cannon C."/>
            <person name="Castanera R."/>
            <person name="Culley D."/>
            <person name="Daum C."/>
            <person name="Ezra D."/>
            <person name="Gonzalez J."/>
            <person name="Henrissat B."/>
            <person name="Kuo A."/>
            <person name="Liang C."/>
            <person name="Lipzen A."/>
            <person name="Lutzoni F."/>
            <person name="Magnuson J."/>
            <person name="Mondo S."/>
            <person name="Nolan M."/>
            <person name="Ohm R."/>
            <person name="Pangilinan J."/>
            <person name="Park H.-J."/>
            <person name="Ramirez L."/>
            <person name="Alfaro M."/>
            <person name="Sun H."/>
            <person name="Tritt A."/>
            <person name="Yoshinaga Y."/>
            <person name="Zwiers L.-H."/>
            <person name="Turgeon B."/>
            <person name="Goodwin S."/>
            <person name="Spatafora J."/>
            <person name="Crous P."/>
            <person name="Grigoriev I."/>
        </authorList>
    </citation>
    <scope>NUCLEOTIDE SEQUENCE</scope>
    <source>
        <strain evidence="2">Tuck. ex Michener</strain>
    </source>
</reference>
<feature type="region of interest" description="Disordered" evidence="1">
    <location>
        <begin position="1"/>
        <end position="26"/>
    </location>
</feature>
<feature type="region of interest" description="Disordered" evidence="1">
    <location>
        <begin position="184"/>
        <end position="206"/>
    </location>
</feature>
<dbReference type="AlphaFoldDB" id="A0A6A6HBE0"/>
<name>A0A6A6HBE0_VIRVR</name>
<evidence type="ECO:0000313" key="2">
    <source>
        <dbReference type="EMBL" id="KAF2235159.1"/>
    </source>
</evidence>
<proteinExistence type="predicted"/>
<gene>
    <name evidence="2" type="ORF">EV356DRAFT_514527</name>
</gene>
<accession>A0A6A6HBE0</accession>
<evidence type="ECO:0000256" key="1">
    <source>
        <dbReference type="SAM" id="MobiDB-lite"/>
    </source>
</evidence>
<keyword evidence="3" id="KW-1185">Reference proteome</keyword>